<dbReference type="SUPFAM" id="SSF53850">
    <property type="entry name" value="Periplasmic binding protein-like II"/>
    <property type="match status" value="1"/>
</dbReference>
<protein>
    <submittedName>
        <fullName evidence="3">ABC transporter substrate-binding protein</fullName>
    </submittedName>
</protein>
<keyword evidence="4" id="KW-1185">Reference proteome</keyword>
<dbReference type="Gene3D" id="3.10.105.10">
    <property type="entry name" value="Dipeptide-binding Protein, Domain 3"/>
    <property type="match status" value="1"/>
</dbReference>
<dbReference type="InterPro" id="IPR000914">
    <property type="entry name" value="SBP_5_dom"/>
</dbReference>
<evidence type="ECO:0000313" key="4">
    <source>
        <dbReference type="Proteomes" id="UP001595833"/>
    </source>
</evidence>
<name>A0ABV9XYH5_9PSEU</name>
<dbReference type="EMBL" id="JBHSJB010000009">
    <property type="protein sequence ID" value="MFC5054194.1"/>
    <property type="molecule type" value="Genomic_DNA"/>
</dbReference>
<feature type="signal peptide" evidence="1">
    <location>
        <begin position="1"/>
        <end position="22"/>
    </location>
</feature>
<dbReference type="PROSITE" id="PS51257">
    <property type="entry name" value="PROKAR_LIPOPROTEIN"/>
    <property type="match status" value="1"/>
</dbReference>
<evidence type="ECO:0000256" key="1">
    <source>
        <dbReference type="SAM" id="SignalP"/>
    </source>
</evidence>
<dbReference type="Proteomes" id="UP001595833">
    <property type="component" value="Unassembled WGS sequence"/>
</dbReference>
<dbReference type="RefSeq" id="WP_344042747.1">
    <property type="nucleotide sequence ID" value="NZ_BAAAKE010000036.1"/>
</dbReference>
<dbReference type="InterPro" id="IPR039424">
    <property type="entry name" value="SBP_5"/>
</dbReference>
<keyword evidence="1" id="KW-0732">Signal</keyword>
<sequence length="509" mass="54246">MGRAALRALLPVLLLALSAVQACTGGDAPDQGTDSLRIATPEPRFDLGPRGLIYSWASYGVGEQLIKPSPDGAMRPWLLERYDRESPLVWRMRLREGLKFHSGRAVDAEAVVAALRRTAEESGSRDAIATGTLTVTDPLEFTITTDEPDSLVPHDLGALYRHYVVYDVAAADAAGEDQGALVRAGLYTGPFEPVEAREREVVATRFEEYWGDRPAQRELRLAAITDPTARVSAVRNGEVDVAVNPPTTAAALDGTGVTYRRAPIANRGVFAQLNLTAAPFDDPAVRRAFLAGVDYARLTETAGGGVLRPASGLYPAELPFSRETQVPRPDRAELALGEAGWTRAGDGPRTRGGVPLEVSLLYQSGESDHESLGLAVRDQLAPLGFDVELTAVDDVYDSAGWPAGWSVALVTLQLDGSNPTEVLNAYLGDGWANAGKATSPRLAELIAGLRAAERQDEVLGQVQDEVAAGGYGGVLAFQGADLVVGPRHPDFPADPMALLLAPSDEWLDP</sequence>
<feature type="chain" id="PRO_5047421502" evidence="1">
    <location>
        <begin position="23"/>
        <end position="509"/>
    </location>
</feature>
<feature type="domain" description="Solute-binding protein family 5" evidence="2">
    <location>
        <begin position="74"/>
        <end position="431"/>
    </location>
</feature>
<reference evidence="4" key="1">
    <citation type="journal article" date="2019" name="Int. J. Syst. Evol. Microbiol.">
        <title>The Global Catalogue of Microorganisms (GCM) 10K type strain sequencing project: providing services to taxonomists for standard genome sequencing and annotation.</title>
        <authorList>
            <consortium name="The Broad Institute Genomics Platform"/>
            <consortium name="The Broad Institute Genome Sequencing Center for Infectious Disease"/>
            <person name="Wu L."/>
            <person name="Ma J."/>
        </authorList>
    </citation>
    <scope>NUCLEOTIDE SEQUENCE [LARGE SCALE GENOMIC DNA]</scope>
    <source>
        <strain evidence="4">KCTC 12848</strain>
    </source>
</reference>
<dbReference type="Pfam" id="PF00496">
    <property type="entry name" value="SBP_bac_5"/>
    <property type="match status" value="1"/>
</dbReference>
<dbReference type="Gene3D" id="3.40.190.10">
    <property type="entry name" value="Periplasmic binding protein-like II"/>
    <property type="match status" value="1"/>
</dbReference>
<proteinExistence type="predicted"/>
<evidence type="ECO:0000313" key="3">
    <source>
        <dbReference type="EMBL" id="MFC5054194.1"/>
    </source>
</evidence>
<comment type="caution">
    <text evidence="3">The sequence shown here is derived from an EMBL/GenBank/DDBJ whole genome shotgun (WGS) entry which is preliminary data.</text>
</comment>
<gene>
    <name evidence="3" type="ORF">ACFPFM_10535</name>
</gene>
<accession>A0ABV9XYH5</accession>
<dbReference type="PANTHER" id="PTHR30290:SF65">
    <property type="entry name" value="MONOACYL PHOSPHATIDYLINOSITOL TETRAMANNOSIDE-BINDING PROTEIN LPQW-RELATED"/>
    <property type="match status" value="1"/>
</dbReference>
<organism evidence="3 4">
    <name type="scientific">Saccharothrix xinjiangensis</name>
    <dbReference type="NCBI Taxonomy" id="204798"/>
    <lineage>
        <taxon>Bacteria</taxon>
        <taxon>Bacillati</taxon>
        <taxon>Actinomycetota</taxon>
        <taxon>Actinomycetes</taxon>
        <taxon>Pseudonocardiales</taxon>
        <taxon>Pseudonocardiaceae</taxon>
        <taxon>Saccharothrix</taxon>
    </lineage>
</organism>
<dbReference type="PANTHER" id="PTHR30290">
    <property type="entry name" value="PERIPLASMIC BINDING COMPONENT OF ABC TRANSPORTER"/>
    <property type="match status" value="1"/>
</dbReference>
<evidence type="ECO:0000259" key="2">
    <source>
        <dbReference type="Pfam" id="PF00496"/>
    </source>
</evidence>